<keyword evidence="1" id="KW-0732">Signal</keyword>
<dbReference type="AlphaFoldDB" id="A0AAJ0AB91"/>
<gene>
    <name evidence="2" type="ORF">BDP55DRAFT_682897</name>
</gene>
<sequence>MHSPKSALRLCNLPCSILFTVCCQTSSRSSPICCQKATRHHLHQHVSRQTIGTAKHGSMLLWLYSLRYSWVSRNWVGLPNVHRQTRLPTSGWYTQSLQLLANPPLCTVISLKKVPGLACNYSVSCFCCPRRTP</sequence>
<proteinExistence type="predicted"/>
<reference evidence="2" key="1">
    <citation type="submission" date="2021-06" db="EMBL/GenBank/DDBJ databases">
        <title>Comparative genomics, transcriptomics and evolutionary studies reveal genomic signatures of adaptation to plant cell wall in hemibiotrophic fungi.</title>
        <authorList>
            <consortium name="DOE Joint Genome Institute"/>
            <person name="Baroncelli R."/>
            <person name="Diaz J.F."/>
            <person name="Benocci T."/>
            <person name="Peng M."/>
            <person name="Battaglia E."/>
            <person name="Haridas S."/>
            <person name="Andreopoulos W."/>
            <person name="Labutti K."/>
            <person name="Pangilinan J."/>
            <person name="Floch G.L."/>
            <person name="Makela M.R."/>
            <person name="Henrissat B."/>
            <person name="Grigoriev I.V."/>
            <person name="Crouch J.A."/>
            <person name="De Vries R.P."/>
            <person name="Sukno S.A."/>
            <person name="Thon M.R."/>
        </authorList>
    </citation>
    <scope>NUCLEOTIDE SEQUENCE</scope>
    <source>
        <strain evidence="2">CBS 193.32</strain>
    </source>
</reference>
<name>A0AAJ0AB91_9PEZI</name>
<dbReference type="RefSeq" id="XP_060423170.1">
    <property type="nucleotide sequence ID" value="XM_060576297.1"/>
</dbReference>
<feature type="signal peptide" evidence="1">
    <location>
        <begin position="1"/>
        <end position="29"/>
    </location>
</feature>
<dbReference type="GeneID" id="85460823"/>
<keyword evidence="3" id="KW-1185">Reference proteome</keyword>
<evidence type="ECO:0000313" key="2">
    <source>
        <dbReference type="EMBL" id="KAK1658406.1"/>
    </source>
</evidence>
<comment type="caution">
    <text evidence="2">The sequence shown here is derived from an EMBL/GenBank/DDBJ whole genome shotgun (WGS) entry which is preliminary data.</text>
</comment>
<accession>A0AAJ0AB91</accession>
<evidence type="ECO:0000313" key="3">
    <source>
        <dbReference type="Proteomes" id="UP001224890"/>
    </source>
</evidence>
<feature type="chain" id="PRO_5042590885" description="Secreted protein" evidence="1">
    <location>
        <begin position="30"/>
        <end position="133"/>
    </location>
</feature>
<dbReference type="EMBL" id="JAHMHR010000074">
    <property type="protein sequence ID" value="KAK1658406.1"/>
    <property type="molecule type" value="Genomic_DNA"/>
</dbReference>
<evidence type="ECO:0000256" key="1">
    <source>
        <dbReference type="SAM" id="SignalP"/>
    </source>
</evidence>
<organism evidence="2 3">
    <name type="scientific">Colletotrichum godetiae</name>
    <dbReference type="NCBI Taxonomy" id="1209918"/>
    <lineage>
        <taxon>Eukaryota</taxon>
        <taxon>Fungi</taxon>
        <taxon>Dikarya</taxon>
        <taxon>Ascomycota</taxon>
        <taxon>Pezizomycotina</taxon>
        <taxon>Sordariomycetes</taxon>
        <taxon>Hypocreomycetidae</taxon>
        <taxon>Glomerellales</taxon>
        <taxon>Glomerellaceae</taxon>
        <taxon>Colletotrichum</taxon>
        <taxon>Colletotrichum acutatum species complex</taxon>
    </lineage>
</organism>
<evidence type="ECO:0008006" key="4">
    <source>
        <dbReference type="Google" id="ProtNLM"/>
    </source>
</evidence>
<dbReference type="Proteomes" id="UP001224890">
    <property type="component" value="Unassembled WGS sequence"/>
</dbReference>
<protein>
    <recommendedName>
        <fullName evidence="4">Secreted protein</fullName>
    </recommendedName>
</protein>